<organism evidence="2 3">
    <name type="scientific">Vanilla planifolia</name>
    <name type="common">Vanilla</name>
    <dbReference type="NCBI Taxonomy" id="51239"/>
    <lineage>
        <taxon>Eukaryota</taxon>
        <taxon>Viridiplantae</taxon>
        <taxon>Streptophyta</taxon>
        <taxon>Embryophyta</taxon>
        <taxon>Tracheophyta</taxon>
        <taxon>Spermatophyta</taxon>
        <taxon>Magnoliopsida</taxon>
        <taxon>Liliopsida</taxon>
        <taxon>Asparagales</taxon>
        <taxon>Orchidaceae</taxon>
        <taxon>Vanilloideae</taxon>
        <taxon>Vanilleae</taxon>
        <taxon>Vanilla</taxon>
    </lineage>
</organism>
<feature type="region of interest" description="Disordered" evidence="1">
    <location>
        <begin position="1"/>
        <end position="63"/>
    </location>
</feature>
<gene>
    <name evidence="2" type="ORF">HPP92_026975</name>
</gene>
<sequence>APNIALEYNLDLDQVPASSGEAHREEQKNGQIPMKDEATEKKEDEKKYNEKKEEEPAEKVLRV</sequence>
<dbReference type="AlphaFoldDB" id="A0A835U6T8"/>
<feature type="compositionally biased region" description="Basic and acidic residues" evidence="1">
    <location>
        <begin position="21"/>
        <end position="63"/>
    </location>
</feature>
<evidence type="ECO:0000256" key="1">
    <source>
        <dbReference type="SAM" id="MobiDB-lite"/>
    </source>
</evidence>
<name>A0A835U6T8_VANPL</name>
<feature type="non-terminal residue" evidence="2">
    <location>
        <position position="63"/>
    </location>
</feature>
<comment type="caution">
    <text evidence="2">The sequence shown here is derived from an EMBL/GenBank/DDBJ whole genome shotgun (WGS) entry which is preliminary data.</text>
</comment>
<protein>
    <submittedName>
        <fullName evidence="2">Uncharacterized protein</fullName>
    </submittedName>
</protein>
<evidence type="ECO:0000313" key="2">
    <source>
        <dbReference type="EMBL" id="KAG0450025.1"/>
    </source>
</evidence>
<dbReference type="EMBL" id="JADCNM010000143">
    <property type="protein sequence ID" value="KAG0450025.1"/>
    <property type="molecule type" value="Genomic_DNA"/>
</dbReference>
<reference evidence="2 3" key="1">
    <citation type="journal article" date="2020" name="Nat. Food">
        <title>A phased Vanilla planifolia genome enables genetic improvement of flavour and production.</title>
        <authorList>
            <person name="Hasing T."/>
            <person name="Tang H."/>
            <person name="Brym M."/>
            <person name="Khazi F."/>
            <person name="Huang T."/>
            <person name="Chambers A.H."/>
        </authorList>
    </citation>
    <scope>NUCLEOTIDE SEQUENCE [LARGE SCALE GENOMIC DNA]</scope>
    <source>
        <tissue evidence="2">Leaf</tissue>
    </source>
</reference>
<dbReference type="Proteomes" id="UP000639772">
    <property type="component" value="Unassembled WGS sequence"/>
</dbReference>
<accession>A0A835U6T8</accession>
<evidence type="ECO:0000313" key="3">
    <source>
        <dbReference type="Proteomes" id="UP000639772"/>
    </source>
</evidence>
<proteinExistence type="predicted"/>